<dbReference type="InterPro" id="IPR009061">
    <property type="entry name" value="DNA-bd_dom_put_sf"/>
</dbReference>
<proteinExistence type="predicted"/>
<dbReference type="Pfam" id="PF12728">
    <property type="entry name" value="HTH_17"/>
    <property type="match status" value="1"/>
</dbReference>
<reference evidence="2" key="1">
    <citation type="submission" date="2019-03" db="EMBL/GenBank/DDBJ databases">
        <title>Single cell metagenomics reveals metabolic interactions within the superorganism composed of flagellate Streblomastix strix and complex community of Bacteroidetes bacteria on its surface.</title>
        <authorList>
            <person name="Treitli S.C."/>
            <person name="Kolisko M."/>
            <person name="Husnik F."/>
            <person name="Keeling P."/>
            <person name="Hampl V."/>
        </authorList>
    </citation>
    <scope>NUCLEOTIDE SEQUENCE</scope>
    <source>
        <strain evidence="2">STM</strain>
    </source>
</reference>
<organism evidence="2">
    <name type="scientific">termite gut metagenome</name>
    <dbReference type="NCBI Taxonomy" id="433724"/>
    <lineage>
        <taxon>unclassified sequences</taxon>
        <taxon>metagenomes</taxon>
        <taxon>organismal metagenomes</taxon>
    </lineage>
</organism>
<evidence type="ECO:0000259" key="1">
    <source>
        <dbReference type="Pfam" id="PF12728"/>
    </source>
</evidence>
<dbReference type="AlphaFoldDB" id="A0A5J4QNX8"/>
<dbReference type="EMBL" id="SNRY01002902">
    <property type="protein sequence ID" value="KAA6323015.1"/>
    <property type="molecule type" value="Genomic_DNA"/>
</dbReference>
<protein>
    <recommendedName>
        <fullName evidence="1">Helix-turn-helix domain-containing protein</fullName>
    </recommendedName>
</protein>
<dbReference type="InterPro" id="IPR041657">
    <property type="entry name" value="HTH_17"/>
</dbReference>
<name>A0A5J4QNX8_9ZZZZ</name>
<feature type="domain" description="Helix-turn-helix" evidence="1">
    <location>
        <begin position="29"/>
        <end position="74"/>
    </location>
</feature>
<sequence length="78" mass="8861">MGKSILTSSDINQISVAITGKLKKDDDDFLTIKEVARKLEIGTAAIRKRYRQGKLPYAIKNGKYYFSKRAITNYFLGE</sequence>
<dbReference type="SUPFAM" id="SSF46955">
    <property type="entry name" value="Putative DNA-binding domain"/>
    <property type="match status" value="1"/>
</dbReference>
<accession>A0A5J4QNX8</accession>
<gene>
    <name evidence="2" type="ORF">EZS27_027501</name>
</gene>
<evidence type="ECO:0000313" key="2">
    <source>
        <dbReference type="EMBL" id="KAA6323015.1"/>
    </source>
</evidence>
<comment type="caution">
    <text evidence="2">The sequence shown here is derived from an EMBL/GenBank/DDBJ whole genome shotgun (WGS) entry which is preliminary data.</text>
</comment>